<dbReference type="Pfam" id="PF00563">
    <property type="entry name" value="EAL"/>
    <property type="match status" value="1"/>
</dbReference>
<reference evidence="6 7" key="1">
    <citation type="submission" date="2024-01" db="EMBL/GenBank/DDBJ databases">
        <title>New evidence supports the origin of RcGTA from prophage.</title>
        <authorList>
            <person name="Xu Y."/>
            <person name="Liu B."/>
            <person name="Chen F."/>
        </authorList>
    </citation>
    <scope>NUCLEOTIDE SEQUENCE [LARGE SCALE GENOMIC DNA]</scope>
    <source>
        <strain evidence="6 7">CBW1107-2</strain>
    </source>
</reference>
<dbReference type="InterPro" id="IPR035965">
    <property type="entry name" value="PAS-like_dom_sf"/>
</dbReference>
<dbReference type="Gene3D" id="3.30.70.270">
    <property type="match status" value="1"/>
</dbReference>
<dbReference type="EMBL" id="JAZHFV010000002">
    <property type="protein sequence ID" value="MEX4007590.1"/>
    <property type="molecule type" value="Genomic_DNA"/>
</dbReference>
<dbReference type="InterPro" id="IPR052155">
    <property type="entry name" value="Biofilm_reg_signaling"/>
</dbReference>
<sequence>MEFFFATMIDLVISREWLATTNVVLACLLGIWIFRNRRLYRRSRAEQANQRDLIENLSEGIYRSSPAGRQLSANKALVKLNGYETEAELLAAAKNIGKEWYVEPRRRDQFRAILARDGFVKDFVSEIYRHKTRERIWITESARLVRDGNGRTLFYEGSVREITETVNRLKAEELLRKLSSQVPGGLVQLERNAKGTYELSYASAGFRTIFGLEPHESFSSPSRFLRMIEKADRRDFARALRASRDALEPFDMEFRAIAADGTNKWLRASAKPERVRGGVMWHGYVNDISVRKRNEMEIQKLAFFDPLTGLPNRRMFMDRMARAVGRCHDRAGCGALIFIDLDNFKTLNDTRGHDVGDEYLVQVARRLQACVREGDTVARIGGDEFVVILDIAGHDYAHTYRAAIMTANKVLAAMRGAFEIGQFNHASSASLGVVVFNGRDCQPEDVLKQADIAMYQAKAAGRNGMAVYDHLSMSPESDRYRLLNEFKAALGTDALELHYQPQMDDSGHVIGAEALCRWQHPEFGTLLPERFVPLTEQFGLIREFGNFVLATGVAQLARWQRDATTAGLRLAINVNAQALSSDDFVSNLSALLEAHGVKPGLLTLELTESIMTRDRRHIGNRMHALKALGVRLSLDDFGSGYSSLAHLKRLPFDELKIDGSFVADIESGESDRALVKSILGTARTLRLTAVAEHVENARQEAFLRAFGCDFFQGYHYSPALPEDAFAAFVQNRRQPAALTAAPRLRQSA</sequence>
<feature type="domain" description="EAL" evidence="4">
    <location>
        <begin position="479"/>
        <end position="733"/>
    </location>
</feature>
<proteinExistence type="predicted"/>
<dbReference type="RefSeq" id="WP_368802718.1">
    <property type="nucleotide sequence ID" value="NZ_JAZHFV010000002.1"/>
</dbReference>
<evidence type="ECO:0000256" key="1">
    <source>
        <dbReference type="SAM" id="Phobius"/>
    </source>
</evidence>
<protein>
    <submittedName>
        <fullName evidence="6">EAL domain-containing protein</fullName>
    </submittedName>
</protein>
<dbReference type="SMART" id="SM00267">
    <property type="entry name" value="GGDEF"/>
    <property type="match status" value="1"/>
</dbReference>
<dbReference type="Gene3D" id="3.20.20.450">
    <property type="entry name" value="EAL domain"/>
    <property type="match status" value="1"/>
</dbReference>
<evidence type="ECO:0000259" key="5">
    <source>
        <dbReference type="PROSITE" id="PS50887"/>
    </source>
</evidence>
<dbReference type="PROSITE" id="PS50883">
    <property type="entry name" value="EAL"/>
    <property type="match status" value="1"/>
</dbReference>
<organism evidence="6 7">
    <name type="scientific">Neoaquamicrobium sediminum</name>
    <dbReference type="NCBI Taxonomy" id="1849104"/>
    <lineage>
        <taxon>Bacteria</taxon>
        <taxon>Pseudomonadati</taxon>
        <taxon>Pseudomonadota</taxon>
        <taxon>Alphaproteobacteria</taxon>
        <taxon>Hyphomicrobiales</taxon>
        <taxon>Phyllobacteriaceae</taxon>
        <taxon>Neoaquamicrobium</taxon>
    </lineage>
</organism>
<evidence type="ECO:0000259" key="2">
    <source>
        <dbReference type="PROSITE" id="PS50112"/>
    </source>
</evidence>
<dbReference type="Proteomes" id="UP001559025">
    <property type="component" value="Unassembled WGS sequence"/>
</dbReference>
<dbReference type="SMART" id="SM00086">
    <property type="entry name" value="PAC"/>
    <property type="match status" value="2"/>
</dbReference>
<dbReference type="InterPro" id="IPR043128">
    <property type="entry name" value="Rev_trsase/Diguanyl_cyclase"/>
</dbReference>
<dbReference type="InterPro" id="IPR001633">
    <property type="entry name" value="EAL_dom"/>
</dbReference>
<dbReference type="PANTHER" id="PTHR44757:SF2">
    <property type="entry name" value="BIOFILM ARCHITECTURE MAINTENANCE PROTEIN MBAA"/>
    <property type="match status" value="1"/>
</dbReference>
<dbReference type="PROSITE" id="PS50113">
    <property type="entry name" value="PAC"/>
    <property type="match status" value="1"/>
</dbReference>
<dbReference type="PROSITE" id="PS50887">
    <property type="entry name" value="GGDEF"/>
    <property type="match status" value="1"/>
</dbReference>
<feature type="transmembrane region" description="Helical" evidence="1">
    <location>
        <begin position="17"/>
        <end position="34"/>
    </location>
</feature>
<dbReference type="PROSITE" id="PS50112">
    <property type="entry name" value="PAS"/>
    <property type="match status" value="1"/>
</dbReference>
<dbReference type="Pfam" id="PF08447">
    <property type="entry name" value="PAS_3"/>
    <property type="match status" value="1"/>
</dbReference>
<dbReference type="SMART" id="SM00052">
    <property type="entry name" value="EAL"/>
    <property type="match status" value="1"/>
</dbReference>
<dbReference type="SUPFAM" id="SSF55785">
    <property type="entry name" value="PYP-like sensor domain (PAS domain)"/>
    <property type="match status" value="2"/>
</dbReference>
<feature type="domain" description="PAS" evidence="2">
    <location>
        <begin position="46"/>
        <end position="86"/>
    </location>
</feature>
<dbReference type="InterPro" id="IPR035919">
    <property type="entry name" value="EAL_sf"/>
</dbReference>
<comment type="caution">
    <text evidence="6">The sequence shown here is derived from an EMBL/GenBank/DDBJ whole genome shotgun (WGS) entry which is preliminary data.</text>
</comment>
<evidence type="ECO:0000313" key="7">
    <source>
        <dbReference type="Proteomes" id="UP001559025"/>
    </source>
</evidence>
<keyword evidence="1" id="KW-0812">Transmembrane</keyword>
<dbReference type="SUPFAM" id="SSF141868">
    <property type="entry name" value="EAL domain-like"/>
    <property type="match status" value="1"/>
</dbReference>
<feature type="domain" description="PAC" evidence="3">
    <location>
        <begin position="250"/>
        <end position="300"/>
    </location>
</feature>
<dbReference type="CDD" id="cd01949">
    <property type="entry name" value="GGDEF"/>
    <property type="match status" value="1"/>
</dbReference>
<dbReference type="CDD" id="cd01948">
    <property type="entry name" value="EAL"/>
    <property type="match status" value="1"/>
</dbReference>
<dbReference type="NCBIfam" id="TIGR00254">
    <property type="entry name" value="GGDEF"/>
    <property type="match status" value="1"/>
</dbReference>
<name>A0ABV3WSF5_9HYPH</name>
<keyword evidence="1" id="KW-1133">Transmembrane helix</keyword>
<accession>A0ABV3WSF5</accession>
<keyword evidence="7" id="KW-1185">Reference proteome</keyword>
<dbReference type="Pfam" id="PF00990">
    <property type="entry name" value="GGDEF"/>
    <property type="match status" value="1"/>
</dbReference>
<dbReference type="SUPFAM" id="SSF55073">
    <property type="entry name" value="Nucleotide cyclase"/>
    <property type="match status" value="1"/>
</dbReference>
<dbReference type="CDD" id="cd00130">
    <property type="entry name" value="PAS"/>
    <property type="match status" value="2"/>
</dbReference>
<dbReference type="PANTHER" id="PTHR44757">
    <property type="entry name" value="DIGUANYLATE CYCLASE DGCP"/>
    <property type="match status" value="1"/>
</dbReference>
<dbReference type="Gene3D" id="3.30.450.20">
    <property type="entry name" value="PAS domain"/>
    <property type="match status" value="2"/>
</dbReference>
<dbReference type="InterPro" id="IPR000014">
    <property type="entry name" value="PAS"/>
</dbReference>
<gene>
    <name evidence="6" type="ORF">V1479_09760</name>
</gene>
<evidence type="ECO:0000259" key="3">
    <source>
        <dbReference type="PROSITE" id="PS50113"/>
    </source>
</evidence>
<dbReference type="InterPro" id="IPR000700">
    <property type="entry name" value="PAS-assoc_C"/>
</dbReference>
<evidence type="ECO:0000313" key="6">
    <source>
        <dbReference type="EMBL" id="MEX4007590.1"/>
    </source>
</evidence>
<dbReference type="InterPro" id="IPR029787">
    <property type="entry name" value="Nucleotide_cyclase"/>
</dbReference>
<keyword evidence="1" id="KW-0472">Membrane</keyword>
<evidence type="ECO:0000259" key="4">
    <source>
        <dbReference type="PROSITE" id="PS50883"/>
    </source>
</evidence>
<dbReference type="NCBIfam" id="TIGR00229">
    <property type="entry name" value="sensory_box"/>
    <property type="match status" value="1"/>
</dbReference>
<dbReference type="InterPro" id="IPR013655">
    <property type="entry name" value="PAS_fold_3"/>
</dbReference>
<dbReference type="InterPro" id="IPR001610">
    <property type="entry name" value="PAC"/>
</dbReference>
<dbReference type="InterPro" id="IPR000160">
    <property type="entry name" value="GGDEF_dom"/>
</dbReference>
<feature type="domain" description="GGDEF" evidence="5">
    <location>
        <begin position="332"/>
        <end position="470"/>
    </location>
</feature>